<feature type="domain" description="DDE Tnp4" evidence="3">
    <location>
        <begin position="135"/>
        <end position="292"/>
    </location>
</feature>
<evidence type="ECO:0000256" key="2">
    <source>
        <dbReference type="ARBA" id="ARBA00022723"/>
    </source>
</evidence>
<dbReference type="EMBL" id="LT558117">
    <property type="protein sequence ID" value="SAM61516.1"/>
    <property type="molecule type" value="Genomic_DNA"/>
</dbReference>
<accession>A0A1K0FVI3</accession>
<comment type="cofactor">
    <cofactor evidence="1">
        <name>a divalent metal cation</name>
        <dbReference type="ChEBI" id="CHEBI:60240"/>
    </cofactor>
</comment>
<evidence type="ECO:0000259" key="3">
    <source>
        <dbReference type="Pfam" id="PF13359"/>
    </source>
</evidence>
<gene>
    <name evidence="4" type="ORF">UBRO_20131</name>
</gene>
<sequence>MDNTPSHAPISHNATRHYLICSITIPQSAARGFEDCTTVAFQHITNSRKVRQQVAVGLYCLGHSGNGGGVCDIAFACGCSWGSVDAWSRRTVDGLYELNQEVVTFAMEDKRANALAWVVEKSSVEEWGRGWLVADGTHISLVWKPALHAQEHFSYQGKYLFNISLVFLPHSLHIVKSIIGHPGSSHDSCVWASGDNGIVAKPCLHLDKGEFVWVDAGFGFSAFSIGPFNNNTASKSCDIRYFNYFLSHIWVRAEHGIAYLKNHFQCLMGYHGNLYHEEDHKRAAYTIQACIVAHTFASQYNHPDAVADYLLQSFSEEDIADVTSGLPLYHQATEEARIMQ</sequence>
<proteinExistence type="predicted"/>
<evidence type="ECO:0000313" key="4">
    <source>
        <dbReference type="EMBL" id="SAM61516.1"/>
    </source>
</evidence>
<evidence type="ECO:0000313" key="5">
    <source>
        <dbReference type="Proteomes" id="UP000179920"/>
    </source>
</evidence>
<dbReference type="AlphaFoldDB" id="A0A1K0FVI3"/>
<evidence type="ECO:0000256" key="1">
    <source>
        <dbReference type="ARBA" id="ARBA00001968"/>
    </source>
</evidence>
<dbReference type="Pfam" id="PF13359">
    <property type="entry name" value="DDE_Tnp_4"/>
    <property type="match status" value="1"/>
</dbReference>
<organism evidence="4 5">
    <name type="scientific">Ustilago bromivora</name>
    <dbReference type="NCBI Taxonomy" id="307758"/>
    <lineage>
        <taxon>Eukaryota</taxon>
        <taxon>Fungi</taxon>
        <taxon>Dikarya</taxon>
        <taxon>Basidiomycota</taxon>
        <taxon>Ustilaginomycotina</taxon>
        <taxon>Ustilaginomycetes</taxon>
        <taxon>Ustilaginales</taxon>
        <taxon>Ustilaginaceae</taxon>
        <taxon>Ustilago</taxon>
    </lineage>
</organism>
<reference evidence="5" key="1">
    <citation type="submission" date="2016-04" db="EMBL/GenBank/DDBJ databases">
        <authorList>
            <person name="Guldener U."/>
            <person name="Guldener U."/>
        </authorList>
    </citation>
    <scope>NUCLEOTIDE SEQUENCE [LARGE SCALE GENOMIC DNA]</scope>
    <source>
        <strain evidence="5">UB2112</strain>
    </source>
</reference>
<dbReference type="InterPro" id="IPR027806">
    <property type="entry name" value="HARBI1_dom"/>
</dbReference>
<name>A0A1K0FVI3_9BASI</name>
<protein>
    <recommendedName>
        <fullName evidence="3">DDE Tnp4 domain-containing protein</fullName>
    </recommendedName>
</protein>
<dbReference type="Proteomes" id="UP000179920">
    <property type="component" value="Chromosome I"/>
</dbReference>
<keyword evidence="2" id="KW-0479">Metal-binding</keyword>
<dbReference type="GO" id="GO:0046872">
    <property type="term" value="F:metal ion binding"/>
    <property type="evidence" value="ECO:0007669"/>
    <property type="project" value="UniProtKB-KW"/>
</dbReference>